<dbReference type="Proteomes" id="UP001187734">
    <property type="component" value="Unassembled WGS sequence"/>
</dbReference>
<proteinExistence type="predicted"/>
<organism evidence="3 4">
    <name type="scientific">Fusarium torulosum</name>
    <dbReference type="NCBI Taxonomy" id="33205"/>
    <lineage>
        <taxon>Eukaryota</taxon>
        <taxon>Fungi</taxon>
        <taxon>Dikarya</taxon>
        <taxon>Ascomycota</taxon>
        <taxon>Pezizomycotina</taxon>
        <taxon>Sordariomycetes</taxon>
        <taxon>Hypocreomycetidae</taxon>
        <taxon>Hypocreales</taxon>
        <taxon>Nectriaceae</taxon>
        <taxon>Fusarium</taxon>
    </lineage>
</organism>
<accession>A0AAE8SP06</accession>
<feature type="domain" description="PD-(D/E)XK nuclease-like" evidence="2">
    <location>
        <begin position="199"/>
        <end position="442"/>
    </location>
</feature>
<feature type="compositionally biased region" description="Low complexity" evidence="1">
    <location>
        <begin position="102"/>
        <end position="139"/>
    </location>
</feature>
<evidence type="ECO:0000256" key="1">
    <source>
        <dbReference type="SAM" id="MobiDB-lite"/>
    </source>
</evidence>
<feature type="compositionally biased region" description="Basic and acidic residues" evidence="1">
    <location>
        <begin position="27"/>
        <end position="43"/>
    </location>
</feature>
<feature type="region of interest" description="Disordered" evidence="1">
    <location>
        <begin position="19"/>
        <end position="143"/>
    </location>
</feature>
<evidence type="ECO:0000313" key="3">
    <source>
        <dbReference type="EMBL" id="SPJ87185.1"/>
    </source>
</evidence>
<evidence type="ECO:0000313" key="4">
    <source>
        <dbReference type="Proteomes" id="UP001187734"/>
    </source>
</evidence>
<dbReference type="AlphaFoldDB" id="A0AAE8SP06"/>
<gene>
    <name evidence="3" type="ORF">FTOL_12197</name>
</gene>
<dbReference type="InterPro" id="IPR046797">
    <property type="entry name" value="PDDEXK_12"/>
</dbReference>
<name>A0AAE8SP06_9HYPO</name>
<dbReference type="Pfam" id="PF20516">
    <property type="entry name" value="PDDEXK_12"/>
    <property type="match status" value="1"/>
</dbReference>
<dbReference type="EMBL" id="ONZP01000564">
    <property type="protein sequence ID" value="SPJ87185.1"/>
    <property type="molecule type" value="Genomic_DNA"/>
</dbReference>
<keyword evidence="4" id="KW-1185">Reference proteome</keyword>
<protein>
    <recommendedName>
        <fullName evidence="2">PD-(D/E)XK nuclease-like domain-containing protein</fullName>
    </recommendedName>
</protein>
<reference evidence="3" key="1">
    <citation type="submission" date="2018-03" db="EMBL/GenBank/DDBJ databases">
        <authorList>
            <person name="Guldener U."/>
        </authorList>
    </citation>
    <scope>NUCLEOTIDE SEQUENCE</scope>
</reference>
<feature type="compositionally biased region" description="Polar residues" evidence="1">
    <location>
        <begin position="52"/>
        <end position="63"/>
    </location>
</feature>
<evidence type="ECO:0000259" key="2">
    <source>
        <dbReference type="Pfam" id="PF20516"/>
    </source>
</evidence>
<sequence length="469" mass="52849">MYTNKTYVKSWLSSITDGLEHNTLPDYDGRQCKRQKVSADRPKLPSPPASEFTRTVSDMPSSSGKRHRDPDDPMLSDEARDDQITPRPRRFQQDQIAEQIPSSAGSSRSSQSRASSASSRSAHTLLYRRSISSRSSPSRQFRNAEMNETGFKLGNFRINTCPDSLNALRCELRDIGLGNGILPTSLDNELRFADSEIPPFAFDRDEATLAQTEAIAADLPPIDWVQALMKRAAECELNRECEASWNGEVHAAILEQTFRSRSNRFISDGPVDFQYSQVAQIIHAYKPREAPSKMVDFCIFYRPGKGSAEEQAIENICQERPAQSINHTDLGDLCKRPIALSIETKRPNIERDNATLQMGTWHSAQWRSLQHNRSRSLQAIEFLPGIIVQGHDWQFVASILDQDGKSVLLKQVRLGGTDSELAIYSLILGLRRLKRWILEDYWPTFALDVLGISAHQAPQLECGHSSPRH</sequence>
<comment type="caution">
    <text evidence="3">The sequence shown here is derived from an EMBL/GenBank/DDBJ whole genome shotgun (WGS) entry which is preliminary data.</text>
</comment>